<keyword evidence="3" id="KW-0472">Membrane</keyword>
<keyword evidence="3" id="KW-0812">Transmembrane</keyword>
<evidence type="ECO:0000256" key="1">
    <source>
        <dbReference type="ARBA" id="ARBA00006068"/>
    </source>
</evidence>
<gene>
    <name evidence="5" type="ORF">PBLR_14392</name>
</gene>
<feature type="compositionally biased region" description="Basic and acidic residues" evidence="2">
    <location>
        <begin position="64"/>
        <end position="74"/>
    </location>
</feature>
<dbReference type="NCBIfam" id="TIGR00350">
    <property type="entry name" value="lytR_cpsA_psr"/>
    <property type="match status" value="1"/>
</dbReference>
<evidence type="ECO:0000256" key="2">
    <source>
        <dbReference type="SAM" id="MobiDB-lite"/>
    </source>
</evidence>
<reference evidence="6" key="1">
    <citation type="submission" date="2018-08" db="EMBL/GenBank/DDBJ databases">
        <authorList>
            <person name="Chevrot R."/>
        </authorList>
    </citation>
    <scope>NUCLEOTIDE SEQUENCE [LARGE SCALE GENOMIC DNA]</scope>
</reference>
<accession>A0A383RG82</accession>
<comment type="similarity">
    <text evidence="1">Belongs to the LytR/CpsA/Psr (LCP) family.</text>
</comment>
<dbReference type="PANTHER" id="PTHR33392">
    <property type="entry name" value="POLYISOPRENYL-TEICHOIC ACID--PEPTIDOGLYCAN TEICHOIC ACID TRANSFERASE TAGU"/>
    <property type="match status" value="1"/>
</dbReference>
<name>A0A383RG82_PAEAL</name>
<dbReference type="Gene3D" id="3.40.630.190">
    <property type="entry name" value="LCP protein"/>
    <property type="match status" value="1"/>
</dbReference>
<organism evidence="5 6">
    <name type="scientific">Paenibacillus alvei</name>
    <name type="common">Bacillus alvei</name>
    <dbReference type="NCBI Taxonomy" id="44250"/>
    <lineage>
        <taxon>Bacteria</taxon>
        <taxon>Bacillati</taxon>
        <taxon>Bacillota</taxon>
        <taxon>Bacilli</taxon>
        <taxon>Bacillales</taxon>
        <taxon>Paenibacillaceae</taxon>
        <taxon>Paenibacillus</taxon>
    </lineage>
</organism>
<evidence type="ECO:0000313" key="6">
    <source>
        <dbReference type="Proteomes" id="UP000304148"/>
    </source>
</evidence>
<evidence type="ECO:0000259" key="4">
    <source>
        <dbReference type="Pfam" id="PF03816"/>
    </source>
</evidence>
<dbReference type="AlphaFoldDB" id="A0A383RG82"/>
<feature type="domain" description="Cell envelope-related transcriptional attenuator" evidence="4">
    <location>
        <begin position="111"/>
        <end position="254"/>
    </location>
</feature>
<sequence length="334" mass="37556">MIVRRNSLRRWHKVVLILLGAMILIVSTVLLIVWNTLKGTADAMYEPLPEGTRGQLLEQPTSDSTKHAVRDRNETVPASTQAAMGLPNLSEQSPFTLLLIGTDERPGDKGRSDSLALVLVHPQSGTLSLFSIPRDTRTSIVGRHTVDKINHAYAFGGVPMTVATVEQLFKVPVHYYVKTNMNGFVSMIDALNGIEVENRLAFADDGISFPKGKVALQGREALVYVRMRKQDPDGDFGRMQRQRQVLQAILNKSAQLDSAGHWMDLLAQVKENIRTNLQFDDWKQLMLHYRPQLTKVEQQVLQGKGKMINGIYYFLPDEEQLQKIAESIRNQLKG</sequence>
<dbReference type="Proteomes" id="UP000304148">
    <property type="component" value="Chromosome"/>
</dbReference>
<evidence type="ECO:0000256" key="3">
    <source>
        <dbReference type="SAM" id="Phobius"/>
    </source>
</evidence>
<dbReference type="PANTHER" id="PTHR33392:SF6">
    <property type="entry name" value="POLYISOPRENYL-TEICHOIC ACID--PEPTIDOGLYCAN TEICHOIC ACID TRANSFERASE TAGU"/>
    <property type="match status" value="1"/>
</dbReference>
<proteinExistence type="inferred from homology"/>
<keyword evidence="3" id="KW-1133">Transmembrane helix</keyword>
<feature type="transmembrane region" description="Helical" evidence="3">
    <location>
        <begin position="14"/>
        <end position="34"/>
    </location>
</feature>
<dbReference type="EMBL" id="LS992241">
    <property type="protein sequence ID" value="SYX85970.1"/>
    <property type="molecule type" value="Genomic_DNA"/>
</dbReference>
<dbReference type="RefSeq" id="WP_138187927.1">
    <property type="nucleotide sequence ID" value="NZ_LS992241.1"/>
</dbReference>
<dbReference type="InterPro" id="IPR004474">
    <property type="entry name" value="LytR_CpsA_psr"/>
</dbReference>
<dbReference type="InterPro" id="IPR050922">
    <property type="entry name" value="LytR/CpsA/Psr_CW_biosynth"/>
</dbReference>
<protein>
    <recommendedName>
        <fullName evidence="4">Cell envelope-related transcriptional attenuator domain-containing protein</fullName>
    </recommendedName>
</protein>
<feature type="region of interest" description="Disordered" evidence="2">
    <location>
        <begin position="51"/>
        <end position="80"/>
    </location>
</feature>
<evidence type="ECO:0000313" key="5">
    <source>
        <dbReference type="EMBL" id="SYX85970.1"/>
    </source>
</evidence>
<dbReference type="Pfam" id="PF03816">
    <property type="entry name" value="LytR_cpsA_psr"/>
    <property type="match status" value="1"/>
</dbReference>